<dbReference type="AlphaFoldDB" id="A0AAU9EL59"/>
<dbReference type="EMBL" id="AP028679">
    <property type="protein sequence ID" value="BEQ16670.1"/>
    <property type="molecule type" value="Genomic_DNA"/>
</dbReference>
<dbReference type="RefSeq" id="WP_338602838.1">
    <property type="nucleotide sequence ID" value="NZ_AP028679.1"/>
</dbReference>
<dbReference type="KEGG" id="dmp:FAK_37360"/>
<proteinExistence type="inferred from homology"/>
<dbReference type="PANTHER" id="PTHR43297">
    <property type="entry name" value="OLIGOPEPTIDE TRANSPORT ATP-BINDING PROTEIN APPD"/>
    <property type="match status" value="1"/>
</dbReference>
<evidence type="ECO:0000313" key="11">
    <source>
        <dbReference type="EMBL" id="BEQ16670.1"/>
    </source>
</evidence>
<comment type="subcellular location">
    <subcellularLocation>
        <location evidence="1">Cell inner membrane</location>
        <topology evidence="1">Peripheral membrane protein</topology>
    </subcellularLocation>
</comment>
<dbReference type="PROSITE" id="PS00211">
    <property type="entry name" value="ABC_TRANSPORTER_1"/>
    <property type="match status" value="1"/>
</dbReference>
<evidence type="ECO:0000256" key="8">
    <source>
        <dbReference type="ARBA" id="ARBA00022967"/>
    </source>
</evidence>
<dbReference type="Proteomes" id="UP001366166">
    <property type="component" value="Chromosome"/>
</dbReference>
<keyword evidence="6" id="KW-0547">Nucleotide-binding</keyword>
<dbReference type="CDD" id="cd03257">
    <property type="entry name" value="ABC_NikE_OppD_transporters"/>
    <property type="match status" value="1"/>
</dbReference>
<evidence type="ECO:0000256" key="5">
    <source>
        <dbReference type="ARBA" id="ARBA00022519"/>
    </source>
</evidence>
<reference evidence="12" key="1">
    <citation type="journal article" date="2023" name="Arch. Microbiol.">
        <title>Desulfoferula mesophilus gen. nov. sp. nov., a mesophilic sulfate-reducing bacterium isolated from a brackish lake sediment.</title>
        <authorList>
            <person name="Watanabe T."/>
            <person name="Yabe T."/>
            <person name="Tsuji J.M."/>
            <person name="Fukui M."/>
        </authorList>
    </citation>
    <scope>NUCLEOTIDE SEQUENCE [LARGE SCALE GENOMIC DNA]</scope>
    <source>
        <strain evidence="12">12FAK</strain>
    </source>
</reference>
<dbReference type="Pfam" id="PF08352">
    <property type="entry name" value="oligo_HPY"/>
    <property type="match status" value="1"/>
</dbReference>
<keyword evidence="4" id="KW-1003">Cell membrane</keyword>
<dbReference type="GO" id="GO:0015833">
    <property type="term" value="P:peptide transport"/>
    <property type="evidence" value="ECO:0007669"/>
    <property type="project" value="InterPro"/>
</dbReference>
<dbReference type="GO" id="GO:0005886">
    <property type="term" value="C:plasma membrane"/>
    <property type="evidence" value="ECO:0007669"/>
    <property type="project" value="UniProtKB-SubCell"/>
</dbReference>
<dbReference type="GO" id="GO:0005524">
    <property type="term" value="F:ATP binding"/>
    <property type="evidence" value="ECO:0007669"/>
    <property type="project" value="UniProtKB-KW"/>
</dbReference>
<evidence type="ECO:0000256" key="3">
    <source>
        <dbReference type="ARBA" id="ARBA00022448"/>
    </source>
</evidence>
<evidence type="ECO:0000256" key="1">
    <source>
        <dbReference type="ARBA" id="ARBA00004417"/>
    </source>
</evidence>
<protein>
    <submittedName>
        <fullName evidence="11">Dipeptide/oligopeptide/nickel ABC transporter ATP-binding protein</fullName>
    </submittedName>
</protein>
<keyword evidence="3" id="KW-0813">Transport</keyword>
<sequence length="317" mass="34591">MTLLKVENLSIGYQTAKGLLKAVDGVNFSLEPGRSLGLVGESGCGKTTIGMALMGLLPSNGRITNGRIVLDGVEISALPEDEMRKVRWNDISMIFQAAMNALNPVKRISAQMVEAIQVHRPEVDDHEAMERVEGLFNLVGLPLERLYDFPHQYSGGMKQRAIIAMALALNPKLVIADEPTTALDVIVQDQILKETKELQRQFNIGIIFISHDISIVAEVCHQIGVMYAGQLVESGPAEEVFFNSHHPYTKALVSSFPTLAGPKTKLAPIPGEPPNLTGTIPGCRFCDRCPKDTASCKLSPPKWQEVAPGHFVLCDHC</sequence>
<dbReference type="PROSITE" id="PS50893">
    <property type="entry name" value="ABC_TRANSPORTER_2"/>
    <property type="match status" value="1"/>
</dbReference>
<dbReference type="InterPro" id="IPR017871">
    <property type="entry name" value="ABC_transporter-like_CS"/>
</dbReference>
<evidence type="ECO:0000259" key="10">
    <source>
        <dbReference type="PROSITE" id="PS50893"/>
    </source>
</evidence>
<evidence type="ECO:0000256" key="4">
    <source>
        <dbReference type="ARBA" id="ARBA00022475"/>
    </source>
</evidence>
<dbReference type="GO" id="GO:0016887">
    <property type="term" value="F:ATP hydrolysis activity"/>
    <property type="evidence" value="ECO:0007669"/>
    <property type="project" value="InterPro"/>
</dbReference>
<dbReference type="InterPro" id="IPR013563">
    <property type="entry name" value="Oligopep_ABC_C"/>
</dbReference>
<keyword evidence="9" id="KW-0472">Membrane</keyword>
<accession>A0AAU9EL59</accession>
<keyword evidence="8" id="KW-1278">Translocase</keyword>
<evidence type="ECO:0000313" key="12">
    <source>
        <dbReference type="Proteomes" id="UP001366166"/>
    </source>
</evidence>
<keyword evidence="7 11" id="KW-0067">ATP-binding</keyword>
<evidence type="ECO:0000256" key="9">
    <source>
        <dbReference type="ARBA" id="ARBA00023136"/>
    </source>
</evidence>
<evidence type="ECO:0000256" key="6">
    <source>
        <dbReference type="ARBA" id="ARBA00022741"/>
    </source>
</evidence>
<comment type="similarity">
    <text evidence="2">Belongs to the ABC transporter superfamily.</text>
</comment>
<dbReference type="SUPFAM" id="SSF52540">
    <property type="entry name" value="P-loop containing nucleoside triphosphate hydrolases"/>
    <property type="match status" value="1"/>
</dbReference>
<keyword evidence="12" id="KW-1185">Reference proteome</keyword>
<dbReference type="Pfam" id="PF00005">
    <property type="entry name" value="ABC_tran"/>
    <property type="match status" value="1"/>
</dbReference>
<dbReference type="FunFam" id="3.40.50.300:FF:000016">
    <property type="entry name" value="Oligopeptide ABC transporter ATP-binding component"/>
    <property type="match status" value="1"/>
</dbReference>
<evidence type="ECO:0000256" key="7">
    <source>
        <dbReference type="ARBA" id="ARBA00022840"/>
    </source>
</evidence>
<dbReference type="PANTHER" id="PTHR43297:SF14">
    <property type="entry name" value="ATPASE AAA-TYPE CORE DOMAIN-CONTAINING PROTEIN"/>
    <property type="match status" value="1"/>
</dbReference>
<dbReference type="SMART" id="SM00382">
    <property type="entry name" value="AAA"/>
    <property type="match status" value="1"/>
</dbReference>
<dbReference type="NCBIfam" id="TIGR01727">
    <property type="entry name" value="oligo_HPY"/>
    <property type="match status" value="1"/>
</dbReference>
<dbReference type="InterPro" id="IPR050388">
    <property type="entry name" value="ABC_Ni/Peptide_Import"/>
</dbReference>
<dbReference type="InterPro" id="IPR003439">
    <property type="entry name" value="ABC_transporter-like_ATP-bd"/>
</dbReference>
<name>A0AAU9EL59_9BACT</name>
<gene>
    <name evidence="11" type="ORF">FAK_37360</name>
</gene>
<organism evidence="11 12">
    <name type="scientific">Desulfoferula mesophila</name>
    <dbReference type="NCBI Taxonomy" id="3058419"/>
    <lineage>
        <taxon>Bacteria</taxon>
        <taxon>Pseudomonadati</taxon>
        <taxon>Thermodesulfobacteriota</taxon>
        <taxon>Desulfarculia</taxon>
        <taxon>Desulfarculales</taxon>
        <taxon>Desulfarculaceae</taxon>
        <taxon>Desulfoferula</taxon>
    </lineage>
</organism>
<feature type="domain" description="ABC transporter" evidence="10">
    <location>
        <begin position="4"/>
        <end position="253"/>
    </location>
</feature>
<dbReference type="InterPro" id="IPR027417">
    <property type="entry name" value="P-loop_NTPase"/>
</dbReference>
<evidence type="ECO:0000256" key="2">
    <source>
        <dbReference type="ARBA" id="ARBA00005417"/>
    </source>
</evidence>
<dbReference type="Gene3D" id="3.40.50.300">
    <property type="entry name" value="P-loop containing nucleotide triphosphate hydrolases"/>
    <property type="match status" value="1"/>
</dbReference>
<dbReference type="InterPro" id="IPR003593">
    <property type="entry name" value="AAA+_ATPase"/>
</dbReference>
<keyword evidence="5" id="KW-0997">Cell inner membrane</keyword>